<dbReference type="Pfam" id="PF12697">
    <property type="entry name" value="Abhydrolase_6"/>
    <property type="match status" value="1"/>
</dbReference>
<feature type="domain" description="AB hydrolase-1" evidence="1">
    <location>
        <begin position="5"/>
        <end position="231"/>
    </location>
</feature>
<reference evidence="2" key="1">
    <citation type="submission" date="2022-09" db="EMBL/GenBank/DDBJ databases">
        <title>Fusarium specimens isolated from Avocado Roots.</title>
        <authorList>
            <person name="Stajich J."/>
            <person name="Roper C."/>
            <person name="Heimlech-Rivalta G."/>
        </authorList>
    </citation>
    <scope>NUCLEOTIDE SEQUENCE</scope>
    <source>
        <strain evidence="2">CF00136</strain>
    </source>
</reference>
<keyword evidence="3" id="KW-1185">Reference proteome</keyword>
<evidence type="ECO:0000259" key="1">
    <source>
        <dbReference type="Pfam" id="PF12697"/>
    </source>
</evidence>
<protein>
    <recommendedName>
        <fullName evidence="1">AB hydrolase-1 domain-containing protein</fullName>
    </recommendedName>
</protein>
<evidence type="ECO:0000313" key="2">
    <source>
        <dbReference type="EMBL" id="KAJ4251527.1"/>
    </source>
</evidence>
<dbReference type="PANTHER" id="PTHR37017">
    <property type="entry name" value="AB HYDROLASE-1 DOMAIN-CONTAINING PROTEIN-RELATED"/>
    <property type="match status" value="1"/>
</dbReference>
<dbReference type="Proteomes" id="UP001152049">
    <property type="component" value="Unassembled WGS sequence"/>
</dbReference>
<dbReference type="EMBL" id="JAOQAZ010000028">
    <property type="protein sequence ID" value="KAJ4251527.1"/>
    <property type="molecule type" value="Genomic_DNA"/>
</dbReference>
<dbReference type="OrthoDB" id="408373at2759"/>
<accession>A0A9W8VCE7</accession>
<dbReference type="Gene3D" id="3.40.50.1820">
    <property type="entry name" value="alpha/beta hydrolase"/>
    <property type="match status" value="1"/>
</dbReference>
<sequence>MAPTIFIVPGFYEGPTVFKPLADALTDRGFTVNMTLITSTGTTPPNSPNMDDDIAAISKDLTPVVEEAGEEGVVVVMHSAGGFIGSGALKGLTRKARSASGKPGGVVKIIFLTAGVAPEGFEQGPMPFFVYHESNGTQSCKDPRDLLYSDFSDEEASKWLPGLQHQPATEWSTKLQYCGWREVPSVYVLCEQDKMLPVPLQEQFAGLAGSEIIRISSGHMLQLSHTDEVADIIASNASKSSSS</sequence>
<dbReference type="SUPFAM" id="SSF53474">
    <property type="entry name" value="alpha/beta-Hydrolases"/>
    <property type="match status" value="1"/>
</dbReference>
<dbReference type="PANTHER" id="PTHR37017:SF3">
    <property type="entry name" value="AB HYDROLASE-1 DOMAIN-CONTAINING PROTEIN"/>
    <property type="match status" value="1"/>
</dbReference>
<dbReference type="InterPro" id="IPR052897">
    <property type="entry name" value="Sec-Metab_Biosynth_Hydrolase"/>
</dbReference>
<organism evidence="2 3">
    <name type="scientific">Fusarium torreyae</name>
    <dbReference type="NCBI Taxonomy" id="1237075"/>
    <lineage>
        <taxon>Eukaryota</taxon>
        <taxon>Fungi</taxon>
        <taxon>Dikarya</taxon>
        <taxon>Ascomycota</taxon>
        <taxon>Pezizomycotina</taxon>
        <taxon>Sordariomycetes</taxon>
        <taxon>Hypocreomycetidae</taxon>
        <taxon>Hypocreales</taxon>
        <taxon>Nectriaceae</taxon>
        <taxon>Fusarium</taxon>
    </lineage>
</organism>
<dbReference type="InterPro" id="IPR000073">
    <property type="entry name" value="AB_hydrolase_1"/>
</dbReference>
<comment type="caution">
    <text evidence="2">The sequence shown here is derived from an EMBL/GenBank/DDBJ whole genome shotgun (WGS) entry which is preliminary data.</text>
</comment>
<gene>
    <name evidence="2" type="ORF">NW762_011515</name>
</gene>
<dbReference type="InterPro" id="IPR029058">
    <property type="entry name" value="AB_hydrolase_fold"/>
</dbReference>
<proteinExistence type="predicted"/>
<dbReference type="AlphaFoldDB" id="A0A9W8VCE7"/>
<name>A0A9W8VCE7_9HYPO</name>
<evidence type="ECO:0000313" key="3">
    <source>
        <dbReference type="Proteomes" id="UP001152049"/>
    </source>
</evidence>